<feature type="region of interest" description="Disordered" evidence="1">
    <location>
        <begin position="216"/>
        <end position="243"/>
    </location>
</feature>
<protein>
    <submittedName>
        <fullName evidence="2">Plasmid replication/partition related protein</fullName>
    </submittedName>
</protein>
<dbReference type="Gene3D" id="1.10.10.2830">
    <property type="match status" value="1"/>
</dbReference>
<organism evidence="2 3">
    <name type="scientific">Stenotrophomonas maltophilia</name>
    <name type="common">Pseudomonas maltophilia</name>
    <name type="synonym">Xanthomonas maltophilia</name>
    <dbReference type="NCBI Taxonomy" id="40324"/>
    <lineage>
        <taxon>Bacteria</taxon>
        <taxon>Pseudomonadati</taxon>
        <taxon>Pseudomonadota</taxon>
        <taxon>Gammaproteobacteria</taxon>
        <taxon>Lysobacterales</taxon>
        <taxon>Lysobacteraceae</taxon>
        <taxon>Stenotrophomonas</taxon>
        <taxon>Stenotrophomonas maltophilia group</taxon>
    </lineage>
</organism>
<dbReference type="EMBL" id="NIVS01000013">
    <property type="protein sequence ID" value="OWQ55130.1"/>
    <property type="molecule type" value="Genomic_DNA"/>
</dbReference>
<comment type="caution">
    <text evidence="2">The sequence shown here is derived from an EMBL/GenBank/DDBJ whole genome shotgun (WGS) entry which is preliminary data.</text>
</comment>
<name>A0A246HP96_STEMA</name>
<sequence length="296" mass="32545">MDIVVKEELKAYIDPLTPDEHDALERSILAEGCRDALVLWGEVLVDGHNRYGICQKHGLPFQTIQNTRFQSMDDVHLWMIEQHLGRRSVSDFQRGVLALRKRDILAERHRADQAQLQKESDGEISGPADAADEDSPPWAAAPKVSRADMAREARLSSSQVTMIERIHKQAAPELVEAVKTGVISISAAAAVADLPEDEQRAAAAAGKDELKQAAKRVRESKRKPRKPAQEVLHSADGDTEVDPSRAAEIADALNALGEGPAELRQRIIALTLENDTLRQQLAALRRQVQDSGMADA</sequence>
<evidence type="ECO:0000313" key="2">
    <source>
        <dbReference type="EMBL" id="OWQ55130.1"/>
    </source>
</evidence>
<dbReference type="OrthoDB" id="5944985at2"/>
<dbReference type="Proteomes" id="UP000198157">
    <property type="component" value="Unassembled WGS sequence"/>
</dbReference>
<reference evidence="2 3" key="1">
    <citation type="submission" date="2017-06" db="EMBL/GenBank/DDBJ databases">
        <authorList>
            <person name="Kim H.J."/>
            <person name="Triplett B.A."/>
        </authorList>
    </citation>
    <scope>NUCLEOTIDE SEQUENCE [LARGE SCALE GENOMIC DNA]</scope>
    <source>
        <strain evidence="2 3">13146</strain>
    </source>
</reference>
<evidence type="ECO:0000313" key="3">
    <source>
        <dbReference type="Proteomes" id="UP000198157"/>
    </source>
</evidence>
<gene>
    <name evidence="2" type="ORF">CEE60_06155</name>
</gene>
<feature type="compositionally biased region" description="Basic residues" evidence="1">
    <location>
        <begin position="216"/>
        <end position="226"/>
    </location>
</feature>
<feature type="region of interest" description="Disordered" evidence="1">
    <location>
        <begin position="110"/>
        <end position="146"/>
    </location>
</feature>
<accession>A0A246HP96</accession>
<evidence type="ECO:0000256" key="1">
    <source>
        <dbReference type="SAM" id="MobiDB-lite"/>
    </source>
</evidence>
<dbReference type="SUPFAM" id="SSF109709">
    <property type="entry name" value="KorB DNA-binding domain-like"/>
    <property type="match status" value="1"/>
</dbReference>
<dbReference type="AlphaFoldDB" id="A0A246HP96"/>
<proteinExistence type="predicted"/>